<dbReference type="InterPro" id="IPR009057">
    <property type="entry name" value="Homeodomain-like_sf"/>
</dbReference>
<feature type="DNA-binding region" description="H-T-H motif" evidence="4">
    <location>
        <begin position="100"/>
        <end position="119"/>
    </location>
</feature>
<keyword evidence="1" id="KW-0805">Transcription regulation</keyword>
<keyword evidence="3" id="KW-0804">Transcription</keyword>
<dbReference type="PRINTS" id="PR00455">
    <property type="entry name" value="HTHTETR"/>
</dbReference>
<evidence type="ECO:0000256" key="5">
    <source>
        <dbReference type="SAM" id="MobiDB-lite"/>
    </source>
</evidence>
<evidence type="ECO:0000256" key="1">
    <source>
        <dbReference type="ARBA" id="ARBA00023015"/>
    </source>
</evidence>
<dbReference type="InterPro" id="IPR050109">
    <property type="entry name" value="HTH-type_TetR-like_transc_reg"/>
</dbReference>
<sequence length="288" mass="31675">MAGLRAGLACPRSGQEERTRYRTLYVRPTDNRPSEPPGTIKVALTRPVYAPDMPSEQSTATAAPSRPARRSRAPRGSLNPDLILEHALRLLDERGLEAFSMRALAEDLGVGTMALYTYFRGKDELFRAARDRVLAGYTPPSTEGSWDQRLRAACVAVHDLFTGRPAVLRLLAESTANDDFLDAATSAMDRMLALLREGGLGREDAARAYGTLSRFTIGSALREIRVCARPEALELFRSRIAALPPERFPVLADLAPELLLSTENGREQYEYGLDLILCGIRDLASRSA</sequence>
<dbReference type="InterPro" id="IPR036271">
    <property type="entry name" value="Tet_transcr_reg_TetR-rel_C_sf"/>
</dbReference>
<dbReference type="OrthoDB" id="329481at2"/>
<dbReference type="PROSITE" id="PS50977">
    <property type="entry name" value="HTH_TETR_2"/>
    <property type="match status" value="1"/>
</dbReference>
<gene>
    <name evidence="7" type="ORF">DN069_04815</name>
</gene>
<feature type="region of interest" description="Disordered" evidence="5">
    <location>
        <begin position="1"/>
        <end position="77"/>
    </location>
</feature>
<name>A0A2X0KJ05_9ACTN</name>
<dbReference type="GO" id="GO:0045892">
    <property type="term" value="P:negative regulation of DNA-templated transcription"/>
    <property type="evidence" value="ECO:0007669"/>
    <property type="project" value="InterPro"/>
</dbReference>
<evidence type="ECO:0000313" key="7">
    <source>
        <dbReference type="EMBL" id="RAG86720.1"/>
    </source>
</evidence>
<feature type="domain" description="HTH tetR-type" evidence="6">
    <location>
        <begin position="77"/>
        <end position="137"/>
    </location>
</feature>
<dbReference type="Pfam" id="PF02909">
    <property type="entry name" value="TetR_C_1"/>
    <property type="match status" value="1"/>
</dbReference>
<accession>A0A2X0KJ05</accession>
<evidence type="ECO:0000313" key="8">
    <source>
        <dbReference type="Proteomes" id="UP000248889"/>
    </source>
</evidence>
<dbReference type="Gene3D" id="1.10.10.60">
    <property type="entry name" value="Homeodomain-like"/>
    <property type="match status" value="1"/>
</dbReference>
<keyword evidence="2 4" id="KW-0238">DNA-binding</keyword>
<dbReference type="SUPFAM" id="SSF46689">
    <property type="entry name" value="Homeodomain-like"/>
    <property type="match status" value="1"/>
</dbReference>
<proteinExistence type="predicted"/>
<dbReference type="Gene3D" id="1.10.357.10">
    <property type="entry name" value="Tetracycline Repressor, domain 2"/>
    <property type="match status" value="1"/>
</dbReference>
<evidence type="ECO:0000256" key="3">
    <source>
        <dbReference type="ARBA" id="ARBA00023163"/>
    </source>
</evidence>
<dbReference type="AlphaFoldDB" id="A0A2X0KJ05"/>
<evidence type="ECO:0000256" key="4">
    <source>
        <dbReference type="PROSITE-ProRule" id="PRU00335"/>
    </source>
</evidence>
<evidence type="ECO:0000259" key="6">
    <source>
        <dbReference type="PROSITE" id="PS50977"/>
    </source>
</evidence>
<dbReference type="GO" id="GO:0000976">
    <property type="term" value="F:transcription cis-regulatory region binding"/>
    <property type="evidence" value="ECO:0007669"/>
    <property type="project" value="TreeGrafter"/>
</dbReference>
<organism evidence="7 8">
    <name type="scientific">Streptacidiphilus pinicola</name>
    <dbReference type="NCBI Taxonomy" id="2219663"/>
    <lineage>
        <taxon>Bacteria</taxon>
        <taxon>Bacillati</taxon>
        <taxon>Actinomycetota</taxon>
        <taxon>Actinomycetes</taxon>
        <taxon>Kitasatosporales</taxon>
        <taxon>Streptomycetaceae</taxon>
        <taxon>Streptacidiphilus</taxon>
    </lineage>
</organism>
<dbReference type="PANTHER" id="PTHR30055:SF151">
    <property type="entry name" value="TRANSCRIPTIONAL REGULATORY PROTEIN"/>
    <property type="match status" value="1"/>
</dbReference>
<dbReference type="SUPFAM" id="SSF48498">
    <property type="entry name" value="Tetracyclin repressor-like, C-terminal domain"/>
    <property type="match status" value="1"/>
</dbReference>
<dbReference type="Proteomes" id="UP000248889">
    <property type="component" value="Unassembled WGS sequence"/>
</dbReference>
<protein>
    <submittedName>
        <fullName evidence="7">TetR/AcrR family transcriptional regulator</fullName>
    </submittedName>
</protein>
<dbReference type="PANTHER" id="PTHR30055">
    <property type="entry name" value="HTH-TYPE TRANSCRIPTIONAL REGULATOR RUTR"/>
    <property type="match status" value="1"/>
</dbReference>
<dbReference type="EMBL" id="QKYN01000021">
    <property type="protein sequence ID" value="RAG86720.1"/>
    <property type="molecule type" value="Genomic_DNA"/>
</dbReference>
<dbReference type="InterPro" id="IPR001647">
    <property type="entry name" value="HTH_TetR"/>
</dbReference>
<reference evidence="7 8" key="1">
    <citation type="submission" date="2018-06" db="EMBL/GenBank/DDBJ databases">
        <title>Streptacidiphilus pinicola sp. nov., isolated from pine grove soil.</title>
        <authorList>
            <person name="Roh S.G."/>
            <person name="Park S."/>
            <person name="Kim M.-K."/>
            <person name="Yun B.-R."/>
            <person name="Park J."/>
            <person name="Kim M.J."/>
            <person name="Kim Y.S."/>
            <person name="Kim S.B."/>
        </authorList>
    </citation>
    <scope>NUCLEOTIDE SEQUENCE [LARGE SCALE GENOMIC DNA]</scope>
    <source>
        <strain evidence="7 8">MMS16-CNU450</strain>
    </source>
</reference>
<dbReference type="GO" id="GO:0003700">
    <property type="term" value="F:DNA-binding transcription factor activity"/>
    <property type="evidence" value="ECO:0007669"/>
    <property type="project" value="TreeGrafter"/>
</dbReference>
<comment type="caution">
    <text evidence="7">The sequence shown here is derived from an EMBL/GenBank/DDBJ whole genome shotgun (WGS) entry which is preliminary data.</text>
</comment>
<keyword evidence="8" id="KW-1185">Reference proteome</keyword>
<dbReference type="InterPro" id="IPR004111">
    <property type="entry name" value="Repressor_TetR_C"/>
</dbReference>
<evidence type="ECO:0000256" key="2">
    <source>
        <dbReference type="ARBA" id="ARBA00023125"/>
    </source>
</evidence>
<dbReference type="Pfam" id="PF00440">
    <property type="entry name" value="TetR_N"/>
    <property type="match status" value="1"/>
</dbReference>